<dbReference type="AlphaFoldDB" id="A0A177DAI5"/>
<evidence type="ECO:0000256" key="8">
    <source>
        <dbReference type="ARBA" id="ARBA00022840"/>
    </source>
</evidence>
<evidence type="ECO:0000313" key="15">
    <source>
        <dbReference type="EMBL" id="OAG16743.1"/>
    </source>
</evidence>
<dbReference type="RefSeq" id="XP_018382164.1">
    <property type="nucleotide sequence ID" value="XM_018523729.1"/>
</dbReference>
<feature type="compositionally biased region" description="Polar residues" evidence="12">
    <location>
        <begin position="228"/>
        <end position="238"/>
    </location>
</feature>
<dbReference type="InterPro" id="IPR044912">
    <property type="entry name" value="Egfr_JX_dom"/>
</dbReference>
<feature type="region of interest" description="Disordered" evidence="12">
    <location>
        <begin position="135"/>
        <end position="157"/>
    </location>
</feature>
<dbReference type="InterPro" id="IPR049328">
    <property type="entry name" value="TM_ErbB1"/>
</dbReference>
<dbReference type="EC" id="2.7.10.1" evidence="2"/>
<gene>
    <name evidence="15" type="ORF">CC77DRAFT_1011817</name>
</gene>
<evidence type="ECO:0000256" key="2">
    <source>
        <dbReference type="ARBA" id="ARBA00011902"/>
    </source>
</evidence>
<evidence type="ECO:0000256" key="13">
    <source>
        <dbReference type="SAM" id="Phobius"/>
    </source>
</evidence>
<comment type="subcellular location">
    <subcellularLocation>
        <location evidence="1">Membrane</location>
        <topology evidence="1">Single-pass membrane protein</topology>
    </subcellularLocation>
</comment>
<dbReference type="GO" id="GO:0004714">
    <property type="term" value="F:transmembrane receptor protein tyrosine kinase activity"/>
    <property type="evidence" value="ECO:0007669"/>
    <property type="project" value="UniProtKB-EC"/>
</dbReference>
<organism evidence="15 16">
    <name type="scientific">Alternaria alternata</name>
    <name type="common">Alternaria rot fungus</name>
    <name type="synonym">Torula alternata</name>
    <dbReference type="NCBI Taxonomy" id="5599"/>
    <lineage>
        <taxon>Eukaryota</taxon>
        <taxon>Fungi</taxon>
        <taxon>Dikarya</taxon>
        <taxon>Ascomycota</taxon>
        <taxon>Pezizomycotina</taxon>
        <taxon>Dothideomycetes</taxon>
        <taxon>Pleosporomycetidae</taxon>
        <taxon>Pleosporales</taxon>
        <taxon>Pleosporineae</taxon>
        <taxon>Pleosporaceae</taxon>
        <taxon>Alternaria</taxon>
        <taxon>Alternaria sect. Alternaria</taxon>
        <taxon>Alternaria alternata complex</taxon>
    </lineage>
</organism>
<keyword evidence="8" id="KW-0067">ATP-binding</keyword>
<evidence type="ECO:0000256" key="4">
    <source>
        <dbReference type="ARBA" id="ARBA00022679"/>
    </source>
</evidence>
<keyword evidence="3" id="KW-0597">Phosphoprotein</keyword>
<evidence type="ECO:0000256" key="1">
    <source>
        <dbReference type="ARBA" id="ARBA00004167"/>
    </source>
</evidence>
<dbReference type="InterPro" id="IPR051694">
    <property type="entry name" value="Immunoregulatory_rcpt-like"/>
</dbReference>
<dbReference type="KEGG" id="aalt:CC77DRAFT_1011817"/>
<feature type="region of interest" description="Disordered" evidence="12">
    <location>
        <begin position="208"/>
        <end position="240"/>
    </location>
</feature>
<evidence type="ECO:0000256" key="7">
    <source>
        <dbReference type="ARBA" id="ARBA00022777"/>
    </source>
</evidence>
<dbReference type="EMBL" id="KV441488">
    <property type="protein sequence ID" value="OAG16743.1"/>
    <property type="molecule type" value="Genomic_DNA"/>
</dbReference>
<evidence type="ECO:0000256" key="11">
    <source>
        <dbReference type="ARBA" id="ARBA00023137"/>
    </source>
</evidence>
<keyword evidence="4" id="KW-0808">Transferase</keyword>
<evidence type="ECO:0000259" key="14">
    <source>
        <dbReference type="Pfam" id="PF21314"/>
    </source>
</evidence>
<name>A0A177DAI5_ALTAL</name>
<keyword evidence="7" id="KW-0418">Kinase</keyword>
<dbReference type="PANTHER" id="PTHR15549">
    <property type="entry name" value="PAIRED IMMUNOGLOBULIN-LIKE TYPE 2 RECEPTOR"/>
    <property type="match status" value="1"/>
</dbReference>
<reference evidence="15 16" key="1">
    <citation type="submission" date="2016-05" db="EMBL/GenBank/DDBJ databases">
        <title>Comparative analysis of secretome profiles of manganese(II)-oxidizing ascomycete fungi.</title>
        <authorList>
            <consortium name="DOE Joint Genome Institute"/>
            <person name="Zeiner C.A."/>
            <person name="Purvine S.O."/>
            <person name="Zink E.M."/>
            <person name="Wu S."/>
            <person name="Pasa-Tolic L."/>
            <person name="Chaput D.L."/>
            <person name="Haridas S."/>
            <person name="Grigoriev I.V."/>
            <person name="Santelli C.M."/>
            <person name="Hansel C.M."/>
        </authorList>
    </citation>
    <scope>NUCLEOTIDE SEQUENCE [LARGE SCALE GENOMIC DNA]</scope>
    <source>
        <strain evidence="15 16">SRC1lrK2f</strain>
    </source>
</reference>
<evidence type="ECO:0000256" key="3">
    <source>
        <dbReference type="ARBA" id="ARBA00022553"/>
    </source>
</evidence>
<dbReference type="Proteomes" id="UP000077248">
    <property type="component" value="Unassembled WGS sequence"/>
</dbReference>
<dbReference type="PANTHER" id="PTHR15549:SF26">
    <property type="entry name" value="AXIAL BUDDING PATTERN PROTEIN 2-RELATED"/>
    <property type="match status" value="1"/>
</dbReference>
<evidence type="ECO:0000256" key="12">
    <source>
        <dbReference type="SAM" id="MobiDB-lite"/>
    </source>
</evidence>
<evidence type="ECO:0000256" key="5">
    <source>
        <dbReference type="ARBA" id="ARBA00022692"/>
    </source>
</evidence>
<dbReference type="GeneID" id="29109323"/>
<protein>
    <recommendedName>
        <fullName evidence="2">receptor protein-tyrosine kinase</fullName>
        <ecNumber evidence="2">2.7.10.1</ecNumber>
    </recommendedName>
</protein>
<keyword evidence="16" id="KW-1185">Reference proteome</keyword>
<dbReference type="GO" id="GO:0016020">
    <property type="term" value="C:membrane"/>
    <property type="evidence" value="ECO:0007669"/>
    <property type="project" value="UniProtKB-SubCell"/>
</dbReference>
<keyword evidence="5 13" id="KW-0812">Transmembrane</keyword>
<keyword evidence="10 13" id="KW-0472">Membrane</keyword>
<proteinExistence type="predicted"/>
<dbReference type="Pfam" id="PF21314">
    <property type="entry name" value="TM_ErbB1"/>
    <property type="match status" value="1"/>
</dbReference>
<evidence type="ECO:0000313" key="16">
    <source>
        <dbReference type="Proteomes" id="UP000077248"/>
    </source>
</evidence>
<sequence>MANPNYTAAKPGDFFCPSGGTWYACETGTKFLGCCMSDPCVHGCFGDMLRPAGRSSSLYNLSPGGSCGGNTPMWTCNMAPTFWGCCNEDPCMNNSTCPEGELEPSFWDRPDQYHYFHDLNIALSSSFPAPTALSTASSISPAPSDTSTITAAASPSGTSSAVIGGAVGGSLALLIIIAAIIFFLWRRRRNQKKKSTETEAANTLVIPKAELASPTTPSGFSPPPTYSWDHSGQNSQQKWAHYHTGRQELGGDTTRAELYSPSTNKPAELPGSPETRELESPQNTPEVVQGAFAHDTTKQQAHGLGVSIAETARLNAQT</sequence>
<dbReference type="VEuPathDB" id="FungiDB:CC77DRAFT_1011817"/>
<dbReference type="Gene3D" id="6.10.250.2930">
    <property type="match status" value="1"/>
</dbReference>
<evidence type="ECO:0000256" key="9">
    <source>
        <dbReference type="ARBA" id="ARBA00022989"/>
    </source>
</evidence>
<feature type="transmembrane region" description="Helical" evidence="13">
    <location>
        <begin position="161"/>
        <end position="185"/>
    </location>
</feature>
<keyword evidence="11" id="KW-0829">Tyrosine-protein kinase</keyword>
<evidence type="ECO:0000256" key="6">
    <source>
        <dbReference type="ARBA" id="ARBA00022741"/>
    </source>
</evidence>
<feature type="domain" description="Epidermal growth factor receptor-like transmembrane-juxtamembrane segment" evidence="14">
    <location>
        <begin position="163"/>
        <end position="196"/>
    </location>
</feature>
<evidence type="ECO:0000256" key="10">
    <source>
        <dbReference type="ARBA" id="ARBA00023136"/>
    </source>
</evidence>
<dbReference type="GO" id="GO:0071944">
    <property type="term" value="C:cell periphery"/>
    <property type="evidence" value="ECO:0007669"/>
    <property type="project" value="UniProtKB-ARBA"/>
</dbReference>
<dbReference type="GO" id="GO:0005524">
    <property type="term" value="F:ATP binding"/>
    <property type="evidence" value="ECO:0007669"/>
    <property type="project" value="UniProtKB-KW"/>
</dbReference>
<keyword evidence="6" id="KW-0547">Nucleotide-binding</keyword>
<accession>A0A177DAI5</accession>
<keyword evidence="9 13" id="KW-1133">Transmembrane helix</keyword>
<feature type="region of interest" description="Disordered" evidence="12">
    <location>
        <begin position="255"/>
        <end position="287"/>
    </location>
</feature>